<protein>
    <recommendedName>
        <fullName evidence="8">TLC domain-containing protein</fullName>
    </recommendedName>
</protein>
<dbReference type="InterPro" id="IPR011989">
    <property type="entry name" value="ARM-like"/>
</dbReference>
<evidence type="ECO:0000313" key="10">
    <source>
        <dbReference type="Proteomes" id="UP000324832"/>
    </source>
</evidence>
<dbReference type="PANTHER" id="PTHR31898:SF1">
    <property type="entry name" value="TLC DOMAIN-CONTAINING PROTEIN 5"/>
    <property type="match status" value="1"/>
</dbReference>
<organism evidence="9 10">
    <name type="scientific">Leptidea sinapis</name>
    <dbReference type="NCBI Taxonomy" id="189913"/>
    <lineage>
        <taxon>Eukaryota</taxon>
        <taxon>Metazoa</taxon>
        <taxon>Ecdysozoa</taxon>
        <taxon>Arthropoda</taxon>
        <taxon>Hexapoda</taxon>
        <taxon>Insecta</taxon>
        <taxon>Pterygota</taxon>
        <taxon>Neoptera</taxon>
        <taxon>Endopterygota</taxon>
        <taxon>Lepidoptera</taxon>
        <taxon>Glossata</taxon>
        <taxon>Ditrysia</taxon>
        <taxon>Papilionoidea</taxon>
        <taxon>Pieridae</taxon>
        <taxon>Dismorphiinae</taxon>
        <taxon>Leptidea</taxon>
    </lineage>
</organism>
<evidence type="ECO:0000259" key="8">
    <source>
        <dbReference type="PROSITE" id="PS50922"/>
    </source>
</evidence>
<evidence type="ECO:0000256" key="1">
    <source>
        <dbReference type="ARBA" id="ARBA00004141"/>
    </source>
</evidence>
<dbReference type="Pfam" id="PF03798">
    <property type="entry name" value="TRAM_LAG1_CLN8"/>
    <property type="match status" value="1"/>
</dbReference>
<proteinExistence type="predicted"/>
<dbReference type="InterPro" id="IPR034085">
    <property type="entry name" value="TOG"/>
</dbReference>
<comment type="subcellular location">
    <subcellularLocation>
        <location evidence="1">Membrane</location>
        <topology evidence="1">Multi-pass membrane protein</topology>
    </subcellularLocation>
</comment>
<reference evidence="9 10" key="1">
    <citation type="submission" date="2017-07" db="EMBL/GenBank/DDBJ databases">
        <authorList>
            <person name="Talla V."/>
            <person name="Backstrom N."/>
        </authorList>
    </citation>
    <scope>NUCLEOTIDE SEQUENCE [LARGE SCALE GENOMIC DNA]</scope>
</reference>
<evidence type="ECO:0000313" key="9">
    <source>
        <dbReference type="EMBL" id="VVC98371.1"/>
    </source>
</evidence>
<gene>
    <name evidence="9" type="ORF">LSINAPIS_LOCUS9459</name>
</gene>
<feature type="compositionally biased region" description="Polar residues" evidence="6">
    <location>
        <begin position="811"/>
        <end position="826"/>
    </location>
</feature>
<evidence type="ECO:0000256" key="5">
    <source>
        <dbReference type="PROSITE-ProRule" id="PRU00205"/>
    </source>
</evidence>
<feature type="transmembrane region" description="Helical" evidence="7">
    <location>
        <begin position="1333"/>
        <end position="1353"/>
    </location>
</feature>
<keyword evidence="3 7" id="KW-1133">Transmembrane helix</keyword>
<feature type="region of interest" description="Disordered" evidence="6">
    <location>
        <begin position="908"/>
        <end position="951"/>
    </location>
</feature>
<dbReference type="Proteomes" id="UP000324832">
    <property type="component" value="Unassembled WGS sequence"/>
</dbReference>
<dbReference type="PROSITE" id="PS50922">
    <property type="entry name" value="TLC"/>
    <property type="match status" value="1"/>
</dbReference>
<name>A0A5E4QK80_9NEOP</name>
<evidence type="ECO:0000256" key="2">
    <source>
        <dbReference type="ARBA" id="ARBA00022692"/>
    </source>
</evidence>
<dbReference type="PANTHER" id="PTHR31898">
    <property type="entry name" value="TRANSMEMBRANE PROTEIN 136"/>
    <property type="match status" value="1"/>
</dbReference>
<keyword evidence="4 5" id="KW-0472">Membrane</keyword>
<keyword evidence="2 5" id="KW-0812">Transmembrane</keyword>
<dbReference type="Pfam" id="PF12348">
    <property type="entry name" value="CLASP_N"/>
    <property type="match status" value="1"/>
</dbReference>
<dbReference type="InterPro" id="IPR006634">
    <property type="entry name" value="TLC-dom"/>
</dbReference>
<feature type="compositionally biased region" description="Basic and acidic residues" evidence="6">
    <location>
        <begin position="864"/>
        <end position="879"/>
    </location>
</feature>
<feature type="compositionally biased region" description="Basic and acidic residues" evidence="6">
    <location>
        <begin position="923"/>
        <end position="933"/>
    </location>
</feature>
<feature type="compositionally biased region" description="Basic and acidic residues" evidence="6">
    <location>
        <begin position="299"/>
        <end position="320"/>
    </location>
</feature>
<keyword evidence="10" id="KW-1185">Reference proteome</keyword>
<dbReference type="GO" id="GO:0000226">
    <property type="term" value="P:microtubule cytoskeleton organization"/>
    <property type="evidence" value="ECO:0007669"/>
    <property type="project" value="UniProtKB-ARBA"/>
</dbReference>
<feature type="region of interest" description="Disordered" evidence="6">
    <location>
        <begin position="718"/>
        <end position="749"/>
    </location>
</feature>
<evidence type="ECO:0000256" key="3">
    <source>
        <dbReference type="ARBA" id="ARBA00022989"/>
    </source>
</evidence>
<sequence>MQLPELPPPPLAPLWDRVLRARTLPPDLDVQLLYIAIKDRLTHPEWEVRLHALRVLAELLPLSGNALSFPFDQVIDNLGHGSPNVRKAALDALKVFCNHCEDPICAANAIIDKCSYSNISSRTRHINMKVNVVTGLILSIPSLVTILKRRYRELDLFPFFQILGEKLFDTMHRDVALRSLMKMRRVCGPREYMLQFSRLTTKTQEKFRYLCEVFDEDSMDVYYAPRKPSSQQLKNFNSMYNQTATIPLNFSTDSSSEESYYSVPLYSNSNGTKVIIETEIKFDSDTAITMTVLEQNETESDRNFGSEEDNSDRHYLRYSEDDSAEDSDVVVKKVRFGGESVKIRTPDSDNLLNSEEDVKENKNLHAAAILSDKAAIQDKNNEIKKNVANKETRAVTRKSGIPLPVIQTKSNGTNINGTKNIKVKSKSLSELYDYFNGRKSANIEKKTSFALTLSDARSSDKVPSPVEPHREVEVLHNLQRSPTLSPRKQQTLVDVDSEGLLMMSRRDKETRKNSMFMENWIAAVKAADYLHGALLDADNVFRAEPAVSSLVQHMWALSDAVSTPAWSTVCYYYGQRDICRASDIPAAHAPAEGVVCALVRSSSADSIREILPSLIKRTTHESPPAALPHALLQRLALHHLVDLIFDDHIVQVKDPEEAESARLRAAMCFTRAAGPAAVLAAVRRRLGDSSQADEFCNKLRERLNRPVDSARPSVFPRVSHLPVSTRRRARSTPPAAPRPRTRKLRPLPESAPLLVNSADVCVEAGASQKGGLERIGGMRRLCCCGGRAPVYPEPPYTPDLVADLPPHTRDSSASSKSPTNAVSTTPIKDENSLVDAPIFTELEVNNAPSEETRIDKAPSTPSIHLDDYSEKSNKSHQSDDENEQNTSENIEGEVLSIVSAETETQIIDSATTADNDESNSRPLSEKSIHERPKSFHSTESARSLSVEESEPQCVVNERDVRVTIAECILPTRHEDWEAIVKGLSEIEGLAADTSARAPASSWRSAVRAAAAHVRSLRSKVARAACSTLGSLYENRGKVLEPEVEEATTALLERCADVNRFLRAEAANALGRVACGAGSARAGVALARRGASHRAGPIRAAAAQALAKLTRHTGPSKILELPTEPRIVILKAAGELLADAHPETRLHARNLCLILSEDLRFRQLLKDSMTLSRYRAIEKPEVSIATLLKLTSFVCWSWSYILCVGLRPGKTPEWYSRAVTMVHGSVASIIALWQCDALNLTADRFTDKITLGQYALMLWSWGYFAFDLLWCLVYWSDSYVMLCHHICALIAIDIYMSKENTGCTFPCTMALMEVTNPLLQTRWFMKSEGYTNSILYYVIEGVYLLLFLFLRGVLGTYLTYNILHSEKFDMDEKMITLAFYVVSLIFIFQIIGYVAYKYKTKIEEFKGILEEIGLVLNGQW</sequence>
<accession>A0A5E4QK80</accession>
<feature type="region of interest" description="Disordered" evidence="6">
    <location>
        <begin position="793"/>
        <end position="889"/>
    </location>
</feature>
<dbReference type="EMBL" id="FZQP02003512">
    <property type="protein sequence ID" value="VVC98371.1"/>
    <property type="molecule type" value="Genomic_DNA"/>
</dbReference>
<feature type="domain" description="TLC" evidence="8">
    <location>
        <begin position="1208"/>
        <end position="1398"/>
    </location>
</feature>
<feature type="region of interest" description="Disordered" evidence="6">
    <location>
        <begin position="296"/>
        <end position="322"/>
    </location>
</feature>
<evidence type="ECO:0000256" key="6">
    <source>
        <dbReference type="SAM" id="MobiDB-lite"/>
    </source>
</evidence>
<dbReference type="SMART" id="SM01349">
    <property type="entry name" value="TOG"/>
    <property type="match status" value="1"/>
</dbReference>
<dbReference type="SMART" id="SM00724">
    <property type="entry name" value="TLC"/>
    <property type="match status" value="1"/>
</dbReference>
<dbReference type="Gene3D" id="1.25.10.10">
    <property type="entry name" value="Leucine-rich Repeat Variant"/>
    <property type="match status" value="2"/>
</dbReference>
<evidence type="ECO:0000256" key="7">
    <source>
        <dbReference type="SAM" id="Phobius"/>
    </source>
</evidence>
<dbReference type="InterPro" id="IPR042512">
    <property type="entry name" value="TLCD5"/>
</dbReference>
<dbReference type="InterPro" id="IPR016024">
    <property type="entry name" value="ARM-type_fold"/>
</dbReference>
<feature type="transmembrane region" description="Helical" evidence="7">
    <location>
        <begin position="1253"/>
        <end position="1274"/>
    </location>
</feature>
<evidence type="ECO:0000256" key="4">
    <source>
        <dbReference type="ARBA" id="ARBA00023136"/>
    </source>
</evidence>
<dbReference type="SUPFAM" id="SSF48371">
    <property type="entry name" value="ARM repeat"/>
    <property type="match status" value="1"/>
</dbReference>
<dbReference type="InterPro" id="IPR024395">
    <property type="entry name" value="CLASP_N_dom"/>
</dbReference>
<feature type="transmembrane region" description="Helical" evidence="7">
    <location>
        <begin position="1373"/>
        <end position="1395"/>
    </location>
</feature>
<dbReference type="GO" id="GO:0016020">
    <property type="term" value="C:membrane"/>
    <property type="evidence" value="ECO:0007669"/>
    <property type="project" value="UniProtKB-SubCell"/>
</dbReference>